<gene>
    <name evidence="1" type="ORF">EZS27_007406</name>
</gene>
<name>A0A5J4SI30_9ZZZZ</name>
<dbReference type="AlphaFoldDB" id="A0A5J4SI30"/>
<dbReference type="EMBL" id="SNRY01000191">
    <property type="protein sequence ID" value="KAA6344981.1"/>
    <property type="molecule type" value="Genomic_DNA"/>
</dbReference>
<proteinExistence type="predicted"/>
<organism evidence="1">
    <name type="scientific">termite gut metagenome</name>
    <dbReference type="NCBI Taxonomy" id="433724"/>
    <lineage>
        <taxon>unclassified sequences</taxon>
        <taxon>metagenomes</taxon>
        <taxon>organismal metagenomes</taxon>
    </lineage>
</organism>
<accession>A0A5J4SI30</accession>
<protein>
    <submittedName>
        <fullName evidence="1">Uncharacterized protein</fullName>
    </submittedName>
</protein>
<evidence type="ECO:0000313" key="1">
    <source>
        <dbReference type="EMBL" id="KAA6344981.1"/>
    </source>
</evidence>
<sequence length="77" mass="8719">MEDCNIQVAANNFLNVEANKKASEFVTQLCDGSFSVEVLPNNYVNFTGTEEFKDYKNYCTFLKSMAGVVFMNALRED</sequence>
<reference evidence="1" key="1">
    <citation type="submission" date="2019-03" db="EMBL/GenBank/DDBJ databases">
        <title>Single cell metagenomics reveals metabolic interactions within the superorganism composed of flagellate Streblomastix strix and complex community of Bacteroidetes bacteria on its surface.</title>
        <authorList>
            <person name="Treitli S.C."/>
            <person name="Kolisko M."/>
            <person name="Husnik F."/>
            <person name="Keeling P."/>
            <person name="Hampl V."/>
        </authorList>
    </citation>
    <scope>NUCLEOTIDE SEQUENCE</scope>
    <source>
        <strain evidence="1">STM</strain>
    </source>
</reference>
<comment type="caution">
    <text evidence="1">The sequence shown here is derived from an EMBL/GenBank/DDBJ whole genome shotgun (WGS) entry which is preliminary data.</text>
</comment>